<name>A0AB35U4Q2_9FIRM</name>
<keyword evidence="3" id="KW-0408">Iron</keyword>
<dbReference type="PANTHER" id="PTHR42988">
    <property type="entry name" value="PHOSPHOHYDROLASE"/>
    <property type="match status" value="1"/>
</dbReference>
<accession>A0AB35U4Q2</accession>
<keyword evidence="8" id="KW-1185">Reference proteome</keyword>
<keyword evidence="1" id="KW-0479">Metal-binding</keyword>
<feature type="domain" description="Calcineurin-like phosphoesterase" evidence="6">
    <location>
        <begin position="37"/>
        <end position="243"/>
    </location>
</feature>
<feature type="signal peptide" evidence="5">
    <location>
        <begin position="1"/>
        <end position="21"/>
    </location>
</feature>
<dbReference type="RefSeq" id="WP_370596661.1">
    <property type="nucleotide sequence ID" value="NZ_JALBUR010000045.1"/>
</dbReference>
<dbReference type="Proteomes" id="UP001286174">
    <property type="component" value="Unassembled WGS sequence"/>
</dbReference>
<evidence type="ECO:0000256" key="1">
    <source>
        <dbReference type="ARBA" id="ARBA00022723"/>
    </source>
</evidence>
<evidence type="ECO:0000313" key="8">
    <source>
        <dbReference type="Proteomes" id="UP001286174"/>
    </source>
</evidence>
<keyword evidence="2" id="KW-0378">Hydrolase</keyword>
<dbReference type="InterPro" id="IPR050884">
    <property type="entry name" value="CNP_phosphodiesterase-III"/>
</dbReference>
<dbReference type="InterPro" id="IPR004843">
    <property type="entry name" value="Calcineurin-like_PHP"/>
</dbReference>
<reference evidence="7 8" key="1">
    <citation type="submission" date="2022-03" db="EMBL/GenBank/DDBJ databases">
        <title>Novel taxa within the pig intestine.</title>
        <authorList>
            <person name="Wylensek D."/>
            <person name="Bishof K."/>
            <person name="Afrizal A."/>
            <person name="Clavel T."/>
        </authorList>
    </citation>
    <scope>NUCLEOTIDE SEQUENCE [LARGE SCALE GENOMIC DNA]</scope>
    <source>
        <strain evidence="7 8">CLA-KB-P133</strain>
    </source>
</reference>
<sequence length="395" mass="43711">MKRITVFLMILAMTLSGCAQAKKDVYQSSDTTDFTAIVSSDLHFTLDPDSASTVVPAEPYSREFMEAFVSQVIAEHPNVFILTGDNTNTGNPDDERALASILERVRDAGIPVVMTTGNHDYDFSDADTYEENYASLLDMEDRDPSSLSYVRRIGDVTLLAMDDGAVDQGRIPQFSKETMKWLKEKLKEASLRNDKIIFLAHRSVLYKADDERYASYHIQNEGLYDLLVKYHVQLALTGHQHHPSILVKDSLHEIISGMPLTDTHCFGVLSIMGKDVSFSTEPIDFSAYGSQQCVSDMAAADQQAVDNQLATVEELLKNAKSDPLYEQGKSLLLNIFTALKEGSLGAQADTFRDDPALALVQAQLADTNYGPWLNDLLASPPADPNHLSFVWQDGA</sequence>
<dbReference type="GO" id="GO:0016787">
    <property type="term" value="F:hydrolase activity"/>
    <property type="evidence" value="ECO:0007669"/>
    <property type="project" value="UniProtKB-KW"/>
</dbReference>
<comment type="caution">
    <text evidence="7">The sequence shown here is derived from an EMBL/GenBank/DDBJ whole genome shotgun (WGS) entry which is preliminary data.</text>
</comment>
<dbReference type="Pfam" id="PF00149">
    <property type="entry name" value="Metallophos"/>
    <property type="match status" value="1"/>
</dbReference>
<dbReference type="PANTHER" id="PTHR42988:SF2">
    <property type="entry name" value="CYCLIC NUCLEOTIDE PHOSPHODIESTERASE CBUA0032-RELATED"/>
    <property type="match status" value="1"/>
</dbReference>
<evidence type="ECO:0000256" key="2">
    <source>
        <dbReference type="ARBA" id="ARBA00022801"/>
    </source>
</evidence>
<dbReference type="AlphaFoldDB" id="A0AB35U4Q2"/>
<dbReference type="SUPFAM" id="SSF56300">
    <property type="entry name" value="Metallo-dependent phosphatases"/>
    <property type="match status" value="1"/>
</dbReference>
<evidence type="ECO:0000256" key="4">
    <source>
        <dbReference type="ARBA" id="ARBA00025742"/>
    </source>
</evidence>
<organism evidence="7 8">
    <name type="scientific">Grylomicrobium aquisgranensis</name>
    <dbReference type="NCBI Taxonomy" id="2926318"/>
    <lineage>
        <taxon>Bacteria</taxon>
        <taxon>Bacillati</taxon>
        <taxon>Bacillota</taxon>
        <taxon>Erysipelotrichia</taxon>
        <taxon>Erysipelotrichales</taxon>
        <taxon>Erysipelotrichaceae</taxon>
        <taxon>Grylomicrobium</taxon>
    </lineage>
</organism>
<dbReference type="GO" id="GO:0046872">
    <property type="term" value="F:metal ion binding"/>
    <property type="evidence" value="ECO:0007669"/>
    <property type="project" value="UniProtKB-KW"/>
</dbReference>
<dbReference type="InterPro" id="IPR029052">
    <property type="entry name" value="Metallo-depent_PP-like"/>
</dbReference>
<evidence type="ECO:0000313" key="7">
    <source>
        <dbReference type="EMBL" id="MDX8420538.1"/>
    </source>
</evidence>
<evidence type="ECO:0000256" key="3">
    <source>
        <dbReference type="ARBA" id="ARBA00023004"/>
    </source>
</evidence>
<dbReference type="Gene3D" id="3.60.21.10">
    <property type="match status" value="1"/>
</dbReference>
<comment type="similarity">
    <text evidence="4">Belongs to the cyclic nucleotide phosphodiesterase class-III family.</text>
</comment>
<feature type="chain" id="PRO_5044191936" evidence="5">
    <location>
        <begin position="22"/>
        <end position="395"/>
    </location>
</feature>
<evidence type="ECO:0000256" key="5">
    <source>
        <dbReference type="SAM" id="SignalP"/>
    </source>
</evidence>
<dbReference type="PROSITE" id="PS51257">
    <property type="entry name" value="PROKAR_LIPOPROTEIN"/>
    <property type="match status" value="1"/>
</dbReference>
<dbReference type="EMBL" id="JALBUR010000045">
    <property type="protein sequence ID" value="MDX8420538.1"/>
    <property type="molecule type" value="Genomic_DNA"/>
</dbReference>
<protein>
    <submittedName>
        <fullName evidence="7">Metallophosphoesterase</fullName>
    </submittedName>
</protein>
<evidence type="ECO:0000259" key="6">
    <source>
        <dbReference type="Pfam" id="PF00149"/>
    </source>
</evidence>
<gene>
    <name evidence="7" type="ORF">MOZ60_10625</name>
</gene>
<keyword evidence="5" id="KW-0732">Signal</keyword>
<proteinExistence type="inferred from homology"/>